<dbReference type="FunFam" id="3.40.50.2300:FF:000488">
    <property type="entry name" value="DNA-binding response regulator"/>
    <property type="match status" value="1"/>
</dbReference>
<dbReference type="InterPro" id="IPR011006">
    <property type="entry name" value="CheY-like_superfamily"/>
</dbReference>
<feature type="modified residue" description="4-aspartylphosphate" evidence="2">
    <location>
        <position position="59"/>
    </location>
</feature>
<feature type="coiled-coil region" evidence="3">
    <location>
        <begin position="125"/>
        <end position="155"/>
    </location>
</feature>
<gene>
    <name evidence="5" type="ORF">U2F49_21475</name>
</gene>
<dbReference type="GO" id="GO:0016791">
    <property type="term" value="F:phosphatase activity"/>
    <property type="evidence" value="ECO:0007669"/>
    <property type="project" value="TreeGrafter"/>
</dbReference>
<reference evidence="5" key="1">
    <citation type="submission" date="2023-12" db="EMBL/GenBank/DDBJ databases">
        <title>Genome sequence of Bacillus thuringiensis strain SS10.</title>
        <authorList>
            <person name="Rouis S."/>
        </authorList>
    </citation>
    <scope>NUCLEOTIDE SEQUENCE</scope>
    <source>
        <strain evidence="5">SS10</strain>
    </source>
</reference>
<dbReference type="AlphaFoldDB" id="A0AAW9JM66"/>
<evidence type="ECO:0000256" key="2">
    <source>
        <dbReference type="PROSITE-ProRule" id="PRU00169"/>
    </source>
</evidence>
<dbReference type="SUPFAM" id="SSF81606">
    <property type="entry name" value="PP2C-like"/>
    <property type="match status" value="1"/>
</dbReference>
<sequence length="380" mass="43721">MSILIVDDNPVNIFVIEKILKQAGYHDLVSLNSAQELFEYIQFGKDSSRHNEIDLILLDIMMPEIDGLEVCRRLQKEEKFKDIPIIFVTALEDANKLAEALDMGAMDYITKPINKVELLARMRVALRLKSELNWHKEQEENLRNELDLATQVQRNLLSSPLREDYIEIEASYLPSFKLAGDMYYWYKIDENRYGIILLDVMGHGISASLVCMFISSVLRETIKSLIDPELVIKDLNKYMTLLHNENDDIPYYFTAIYLVVDTEKRTIEYVNAGHPSGYVLVDEANVVELNRGSCAVGFFDEIKVEKTVIPFEKNAQIVLFTDGVLEAIANDEFEAEEKLRTFTERKWGDLEGEIEGFYKGEQKKAQSDDMCLIMIQTNAK</sequence>
<dbReference type="Pfam" id="PF07228">
    <property type="entry name" value="SpoIIE"/>
    <property type="match status" value="1"/>
</dbReference>
<dbReference type="Pfam" id="PF00072">
    <property type="entry name" value="Response_reg"/>
    <property type="match status" value="1"/>
</dbReference>
<dbReference type="PANTHER" id="PTHR43156:SF14">
    <property type="entry name" value="PHOSPHOSERINE PHOSPHATASE RSBP"/>
    <property type="match status" value="1"/>
</dbReference>
<protein>
    <submittedName>
        <fullName evidence="5">Fused response regulator/phosphatase</fullName>
    </submittedName>
</protein>
<comment type="caution">
    <text evidence="5">The sequence shown here is derived from an EMBL/GenBank/DDBJ whole genome shotgun (WGS) entry which is preliminary data.</text>
</comment>
<dbReference type="PROSITE" id="PS50110">
    <property type="entry name" value="RESPONSE_REGULATORY"/>
    <property type="match status" value="1"/>
</dbReference>
<dbReference type="GO" id="GO:0000160">
    <property type="term" value="P:phosphorelay signal transduction system"/>
    <property type="evidence" value="ECO:0007669"/>
    <property type="project" value="InterPro"/>
</dbReference>
<evidence type="ECO:0000313" key="6">
    <source>
        <dbReference type="Proteomes" id="UP001292252"/>
    </source>
</evidence>
<dbReference type="SMART" id="SM00448">
    <property type="entry name" value="REC"/>
    <property type="match status" value="1"/>
</dbReference>
<dbReference type="SUPFAM" id="SSF52172">
    <property type="entry name" value="CheY-like"/>
    <property type="match status" value="1"/>
</dbReference>
<name>A0AAW9JM66_BACTU</name>
<dbReference type="Gene3D" id="3.40.50.2300">
    <property type="match status" value="1"/>
</dbReference>
<dbReference type="Gene3D" id="3.60.40.10">
    <property type="entry name" value="PPM-type phosphatase domain"/>
    <property type="match status" value="1"/>
</dbReference>
<keyword evidence="1" id="KW-0378">Hydrolase</keyword>
<dbReference type="InterPro" id="IPR036457">
    <property type="entry name" value="PPM-type-like_dom_sf"/>
</dbReference>
<organism evidence="5 6">
    <name type="scientific">Bacillus thuringiensis</name>
    <dbReference type="NCBI Taxonomy" id="1428"/>
    <lineage>
        <taxon>Bacteria</taxon>
        <taxon>Bacillati</taxon>
        <taxon>Bacillota</taxon>
        <taxon>Bacilli</taxon>
        <taxon>Bacillales</taxon>
        <taxon>Bacillaceae</taxon>
        <taxon>Bacillus</taxon>
        <taxon>Bacillus cereus group</taxon>
    </lineage>
</organism>
<dbReference type="Proteomes" id="UP001292252">
    <property type="component" value="Unassembled WGS sequence"/>
</dbReference>
<dbReference type="EMBL" id="JAXOTW010000014">
    <property type="protein sequence ID" value="MDZ5478816.1"/>
    <property type="molecule type" value="Genomic_DNA"/>
</dbReference>
<dbReference type="PANTHER" id="PTHR43156">
    <property type="entry name" value="STAGE II SPORULATION PROTEIN E-RELATED"/>
    <property type="match status" value="1"/>
</dbReference>
<keyword evidence="3" id="KW-0175">Coiled coil</keyword>
<dbReference type="SMART" id="SM00331">
    <property type="entry name" value="PP2C_SIG"/>
    <property type="match status" value="1"/>
</dbReference>
<keyword evidence="2" id="KW-0597">Phosphoprotein</keyword>
<accession>A0AAW9JM66</accession>
<evidence type="ECO:0000256" key="1">
    <source>
        <dbReference type="ARBA" id="ARBA00022801"/>
    </source>
</evidence>
<evidence type="ECO:0000313" key="5">
    <source>
        <dbReference type="EMBL" id="MDZ5478816.1"/>
    </source>
</evidence>
<evidence type="ECO:0000259" key="4">
    <source>
        <dbReference type="PROSITE" id="PS50110"/>
    </source>
</evidence>
<feature type="domain" description="Response regulatory" evidence="4">
    <location>
        <begin position="2"/>
        <end position="126"/>
    </location>
</feature>
<dbReference type="InterPro" id="IPR001932">
    <property type="entry name" value="PPM-type_phosphatase-like_dom"/>
</dbReference>
<proteinExistence type="predicted"/>
<dbReference type="InterPro" id="IPR052016">
    <property type="entry name" value="Bact_Sigma-Reg"/>
</dbReference>
<dbReference type="RefSeq" id="WP_136997637.1">
    <property type="nucleotide sequence ID" value="NZ_JAXOTW010000014.1"/>
</dbReference>
<dbReference type="InterPro" id="IPR001789">
    <property type="entry name" value="Sig_transdc_resp-reg_receiver"/>
</dbReference>
<evidence type="ECO:0000256" key="3">
    <source>
        <dbReference type="SAM" id="Coils"/>
    </source>
</evidence>